<name>Q9PSD3_CHICK</name>
<dbReference type="HOGENOM" id="CLU_076119_0_0_1"/>
<organism>
    <name type="scientific">Gallus gallus</name>
    <name type="common">Chicken</name>
    <dbReference type="NCBI Taxonomy" id="9031"/>
    <lineage>
        <taxon>Eukaryota</taxon>
        <taxon>Metazoa</taxon>
        <taxon>Chordata</taxon>
        <taxon>Craniata</taxon>
        <taxon>Vertebrata</taxon>
        <taxon>Euteleostomi</taxon>
        <taxon>Archelosauria</taxon>
        <taxon>Archosauria</taxon>
        <taxon>Dinosauria</taxon>
        <taxon>Saurischia</taxon>
        <taxon>Theropoda</taxon>
        <taxon>Coelurosauria</taxon>
        <taxon>Aves</taxon>
        <taxon>Neognathae</taxon>
        <taxon>Galloanserae</taxon>
        <taxon>Galliformes</taxon>
        <taxon>Phasianidae</taxon>
        <taxon>Phasianinae</taxon>
        <taxon>Gallus</taxon>
    </lineage>
</organism>
<sequence length="20" mass="2307">FSVRSWLRRARAGDSEENAV</sequence>
<accession>Q9PSD3</accession>
<reference key="1">
    <citation type="journal article" date="1995" name="Biochem. Biophys. Res. Commun.">
        <title>Characterization of the major non-collagenous proteins of chicken bone: identification of a novel 60 kDa non-collagenous phosphoprotein.</title>
        <authorList>
            <person name="Gotoh Y."/>
            <person name="Salih E."/>
            <person name="Glimcher M.J."/>
            <person name="Gerstenfeld L.C."/>
        </authorList>
    </citation>
    <scope>NUCLEOTIDE SEQUENCE</scope>
</reference>
<protein>
    <submittedName>
        <fullName>Bone sialoprotein</fullName>
    </submittedName>
</protein>
<dbReference type="AlphaFoldDB" id="Q9PSD3"/>
<proteinExistence type="predicted"/>